<proteinExistence type="inferred from homology"/>
<evidence type="ECO:0000256" key="4">
    <source>
        <dbReference type="ARBA" id="ARBA00022691"/>
    </source>
</evidence>
<dbReference type="InterPro" id="IPR029063">
    <property type="entry name" value="SAM-dependent_MTases_sf"/>
</dbReference>
<dbReference type="CDD" id="cd02440">
    <property type="entry name" value="AdoMet_MTases"/>
    <property type="match status" value="1"/>
</dbReference>
<dbReference type="InterPro" id="IPR050723">
    <property type="entry name" value="CFA/CMAS"/>
</dbReference>
<evidence type="ECO:0000256" key="2">
    <source>
        <dbReference type="ARBA" id="ARBA00022603"/>
    </source>
</evidence>
<comment type="similarity">
    <text evidence="1">Belongs to the CFA/CMAS family.</text>
</comment>
<dbReference type="EC" id="2.1.1.79" evidence="6"/>
<keyword evidence="3 6" id="KW-0808">Transferase</keyword>
<evidence type="ECO:0000313" key="7">
    <source>
        <dbReference type="Proteomes" id="UP000542813"/>
    </source>
</evidence>
<dbReference type="GO" id="GO:0032259">
    <property type="term" value="P:methylation"/>
    <property type="evidence" value="ECO:0007669"/>
    <property type="project" value="UniProtKB-KW"/>
</dbReference>
<dbReference type="RefSeq" id="WP_184820212.1">
    <property type="nucleotide sequence ID" value="NZ_JACHMM010000001.1"/>
</dbReference>
<dbReference type="PIRSF" id="PIRSF003085">
    <property type="entry name" value="CMAS"/>
    <property type="match status" value="1"/>
</dbReference>
<dbReference type="EMBL" id="JACHMM010000001">
    <property type="protein sequence ID" value="MBB5786640.1"/>
    <property type="molecule type" value="Genomic_DNA"/>
</dbReference>
<evidence type="ECO:0000256" key="3">
    <source>
        <dbReference type="ARBA" id="ARBA00022679"/>
    </source>
</evidence>
<accession>A0A7W9LJZ7</accession>
<keyword evidence="4" id="KW-0949">S-adenosyl-L-methionine</keyword>
<sequence length="405" mass="44567">MTTATADRLHGLLGDVLGAEPPVRIRAWDGSLAGPADAPVVVLRSPMALRRLLWRPGELGLARAYVAGDLDVEGDLGAAFSHTRSAFAARQTRPRPAAVRSAWRAARDWRLIGAPPPAPPEEARLRGRRHTQRRDRAAISHHYDLGNDFYELLLDETMAYSCGLWTPEMGDGDGAAASRAKLDLVCRKLELHPGDHLVDVGCGWGSLVLHAAAEYGARVTGYTISRSQAEYVRERIARAGLGDRATVELRDYRDIGDTAADAVASIEMGEHVGQERYPEYAAVLHRIVRPDGRLLLQQMSRGPQAAGGGAFIESYIAPDMHMRPLPETLRMVAAAGFELRHVEALREHYVRTIRFWAGRLESHWDDVVALAGERTARVWRLYLAGGAAAFDEGRMGVDQILAERR</sequence>
<keyword evidence="7" id="KW-1185">Reference proteome</keyword>
<dbReference type="Pfam" id="PF02353">
    <property type="entry name" value="CMAS"/>
    <property type="match status" value="1"/>
</dbReference>
<dbReference type="AlphaFoldDB" id="A0A7W9LJZ7"/>
<dbReference type="InterPro" id="IPR003333">
    <property type="entry name" value="CMAS"/>
</dbReference>
<reference evidence="6 7" key="1">
    <citation type="submission" date="2020-08" db="EMBL/GenBank/DDBJ databases">
        <title>Sequencing the genomes of 1000 actinobacteria strains.</title>
        <authorList>
            <person name="Klenk H.-P."/>
        </authorList>
    </citation>
    <scope>NUCLEOTIDE SEQUENCE [LARGE SCALE GENOMIC DNA]</scope>
    <source>
        <strain evidence="6 7">DSM 102122</strain>
    </source>
</reference>
<gene>
    <name evidence="6" type="ORF">HD601_001215</name>
</gene>
<name>A0A7W9LJZ7_9ACTN</name>
<keyword evidence="2 6" id="KW-0489">Methyltransferase</keyword>
<dbReference type="SUPFAM" id="SSF53335">
    <property type="entry name" value="S-adenosyl-L-methionine-dependent methyltransferases"/>
    <property type="match status" value="1"/>
</dbReference>
<evidence type="ECO:0000256" key="1">
    <source>
        <dbReference type="ARBA" id="ARBA00010815"/>
    </source>
</evidence>
<dbReference type="PANTHER" id="PTHR43667">
    <property type="entry name" value="CYCLOPROPANE-FATTY-ACYL-PHOSPHOLIPID SYNTHASE"/>
    <property type="match status" value="1"/>
</dbReference>
<keyword evidence="5" id="KW-0443">Lipid metabolism</keyword>
<dbReference type="GO" id="GO:0008825">
    <property type="term" value="F:cyclopropane-fatty-acyl-phospholipid synthase activity"/>
    <property type="evidence" value="ECO:0007669"/>
    <property type="project" value="UniProtKB-EC"/>
</dbReference>
<protein>
    <submittedName>
        <fullName evidence="6">Cyclopropane-fatty-acyl-phospholipid synthase</fullName>
        <ecNumber evidence="6">2.1.1.79</ecNumber>
    </submittedName>
</protein>
<dbReference type="Gene3D" id="3.40.50.150">
    <property type="entry name" value="Vaccinia Virus protein VP39"/>
    <property type="match status" value="1"/>
</dbReference>
<evidence type="ECO:0000256" key="5">
    <source>
        <dbReference type="ARBA" id="ARBA00023098"/>
    </source>
</evidence>
<dbReference type="GO" id="GO:0008610">
    <property type="term" value="P:lipid biosynthetic process"/>
    <property type="evidence" value="ECO:0007669"/>
    <property type="project" value="InterPro"/>
</dbReference>
<dbReference type="Proteomes" id="UP000542813">
    <property type="component" value="Unassembled WGS sequence"/>
</dbReference>
<organism evidence="6 7">
    <name type="scientific">Jiangella mangrovi</name>
    <dbReference type="NCBI Taxonomy" id="1524084"/>
    <lineage>
        <taxon>Bacteria</taxon>
        <taxon>Bacillati</taxon>
        <taxon>Actinomycetota</taxon>
        <taxon>Actinomycetes</taxon>
        <taxon>Jiangellales</taxon>
        <taxon>Jiangellaceae</taxon>
        <taxon>Jiangella</taxon>
    </lineage>
</organism>
<dbReference type="PANTHER" id="PTHR43667:SF1">
    <property type="entry name" value="CYCLOPROPANE-FATTY-ACYL-PHOSPHOLIPID SYNTHASE"/>
    <property type="match status" value="1"/>
</dbReference>
<comment type="caution">
    <text evidence="6">The sequence shown here is derived from an EMBL/GenBank/DDBJ whole genome shotgun (WGS) entry which is preliminary data.</text>
</comment>
<evidence type="ECO:0000313" key="6">
    <source>
        <dbReference type="EMBL" id="MBB5786640.1"/>
    </source>
</evidence>